<evidence type="ECO:0000256" key="6">
    <source>
        <dbReference type="ARBA" id="ARBA00023316"/>
    </source>
</evidence>
<evidence type="ECO:0000256" key="2">
    <source>
        <dbReference type="ARBA" id="ARBA00005992"/>
    </source>
</evidence>
<keyword evidence="6 7" id="KW-0961">Cell wall biogenesis/degradation</keyword>
<evidence type="ECO:0000313" key="9">
    <source>
        <dbReference type="EMBL" id="MBK1669456.1"/>
    </source>
</evidence>
<dbReference type="Gene3D" id="1.10.101.10">
    <property type="entry name" value="PGBD-like superfamily/PGBD"/>
    <property type="match status" value="1"/>
</dbReference>
<reference evidence="9 10" key="1">
    <citation type="journal article" date="2020" name="Microorganisms">
        <title>Osmotic Adaptation and Compatible Solute Biosynthesis of Phototrophic Bacteria as Revealed from Genome Analyses.</title>
        <authorList>
            <person name="Imhoff J.F."/>
            <person name="Rahn T."/>
            <person name="Kunzel S."/>
            <person name="Keller A."/>
            <person name="Neulinger S.C."/>
        </authorList>
    </citation>
    <scope>NUCLEOTIDE SEQUENCE [LARGE SCALE GENOMIC DNA]</scope>
    <source>
        <strain evidence="9 10">DSM 9895</strain>
    </source>
</reference>
<comment type="similarity">
    <text evidence="2">Belongs to the YkuD family.</text>
</comment>
<dbReference type="Pfam" id="PF20142">
    <property type="entry name" value="Scaffold"/>
    <property type="match status" value="1"/>
</dbReference>
<dbReference type="RefSeq" id="WP_200341788.1">
    <property type="nucleotide sequence ID" value="NZ_NRRL01000049.1"/>
</dbReference>
<dbReference type="InterPro" id="IPR005490">
    <property type="entry name" value="LD_TPept_cat_dom"/>
</dbReference>
<dbReference type="InterPro" id="IPR052905">
    <property type="entry name" value="LD-transpeptidase_YkuD-like"/>
</dbReference>
<protein>
    <recommendedName>
        <fullName evidence="8">L,D-TPase catalytic domain-containing protein</fullName>
    </recommendedName>
</protein>
<keyword evidence="10" id="KW-1185">Reference proteome</keyword>
<dbReference type="Gene3D" id="2.40.440.10">
    <property type="entry name" value="L,D-transpeptidase catalytic domain-like"/>
    <property type="match status" value="1"/>
</dbReference>
<dbReference type="Proteomes" id="UP001296873">
    <property type="component" value="Unassembled WGS sequence"/>
</dbReference>
<dbReference type="Pfam" id="PF03734">
    <property type="entry name" value="YkuD"/>
    <property type="match status" value="1"/>
</dbReference>
<evidence type="ECO:0000256" key="5">
    <source>
        <dbReference type="ARBA" id="ARBA00022984"/>
    </source>
</evidence>
<evidence type="ECO:0000313" key="10">
    <source>
        <dbReference type="Proteomes" id="UP001296873"/>
    </source>
</evidence>
<feature type="domain" description="L,D-TPase catalytic" evidence="8">
    <location>
        <begin position="300"/>
        <end position="476"/>
    </location>
</feature>
<name>A0ABS1DHG4_9PROT</name>
<keyword evidence="4 7" id="KW-0133">Cell shape</keyword>
<evidence type="ECO:0000256" key="1">
    <source>
        <dbReference type="ARBA" id="ARBA00004752"/>
    </source>
</evidence>
<dbReference type="PANTHER" id="PTHR41533:SF2">
    <property type="entry name" value="BLR7131 PROTEIN"/>
    <property type="match status" value="1"/>
</dbReference>
<feature type="active site" description="Nucleophile" evidence="7">
    <location>
        <position position="454"/>
    </location>
</feature>
<gene>
    <name evidence="9" type="ORF">CKO28_15565</name>
</gene>
<dbReference type="PROSITE" id="PS52029">
    <property type="entry name" value="LD_TPASE"/>
    <property type="match status" value="1"/>
</dbReference>
<evidence type="ECO:0000256" key="7">
    <source>
        <dbReference type="PROSITE-ProRule" id="PRU01373"/>
    </source>
</evidence>
<dbReference type="EMBL" id="NRRL01000049">
    <property type="protein sequence ID" value="MBK1669456.1"/>
    <property type="molecule type" value="Genomic_DNA"/>
</dbReference>
<keyword evidence="5 7" id="KW-0573">Peptidoglycan synthesis</keyword>
<accession>A0ABS1DHG4</accession>
<dbReference type="InterPro" id="IPR045380">
    <property type="entry name" value="LD_TPept_scaffold_dom"/>
</dbReference>
<dbReference type="InterPro" id="IPR036366">
    <property type="entry name" value="PGBDSf"/>
</dbReference>
<evidence type="ECO:0000256" key="3">
    <source>
        <dbReference type="ARBA" id="ARBA00022679"/>
    </source>
</evidence>
<feature type="active site" description="Proton donor/acceptor" evidence="7">
    <location>
        <position position="435"/>
    </location>
</feature>
<dbReference type="SUPFAM" id="SSF47090">
    <property type="entry name" value="PGBD-like"/>
    <property type="match status" value="1"/>
</dbReference>
<dbReference type="InterPro" id="IPR002477">
    <property type="entry name" value="Peptidoglycan-bd-like"/>
</dbReference>
<dbReference type="InterPro" id="IPR038063">
    <property type="entry name" value="Transpep_catalytic_dom"/>
</dbReference>
<keyword evidence="3" id="KW-0808">Transferase</keyword>
<comment type="pathway">
    <text evidence="1 7">Cell wall biogenesis; peptidoglycan biosynthesis.</text>
</comment>
<evidence type="ECO:0000259" key="8">
    <source>
        <dbReference type="PROSITE" id="PS52029"/>
    </source>
</evidence>
<sequence length="562" mass="60855">MRVGLTALAVAAAVWLVPNPGRAESLALDPQALEARLADDLPDLPRGVAPATLREFYAARGHAPLWLNAGIPRAGTLIDRLDAAAREGLRPADYHPAALRADLSGLVGAAERAGLELRLSAQFLHYARDLSRGRVRPGTLDADAPQPADAPDAAGLLPALAAAEDPAAFLDSLAPANPGYRRLRRALAEVRALAEAGGWPRVEGVARKLEQGMTGPGVAQVRARLRASRDLTIASKTPELFDQQLALAVRRFQDRHGLEPDGIVGPKTRMEMNLPVDSRIAQIEVNMARWRWLPDDLGERYVLVNLAGQEVELVAAGSVQLAMRAVVGKPFRKTPVFSDEITYLEFNPDWTLPPTILRQDVLPELQRDPGYLAANQMTLYAGWSAEAAQLDPASVDWAQVTPKRFPYKIVREPGPENPLGQVKFMFPNAHHVYLHDSPAKDLFDRASRAFSSGCIRVAKPFELAAALIGGTPVPARLRTPLGLPPAPAETAAEADPPVWDRTLIDKLRAHGKTTPVSLADAVPVHLTYSTVWIGEGGTIHFRPDIYGRDRALAQALASRPIP</sequence>
<dbReference type="CDD" id="cd16913">
    <property type="entry name" value="YkuD_like"/>
    <property type="match status" value="1"/>
</dbReference>
<evidence type="ECO:0000256" key="4">
    <source>
        <dbReference type="ARBA" id="ARBA00022960"/>
    </source>
</evidence>
<comment type="caution">
    <text evidence="9">The sequence shown here is derived from an EMBL/GenBank/DDBJ whole genome shotgun (WGS) entry which is preliminary data.</text>
</comment>
<dbReference type="Pfam" id="PF01471">
    <property type="entry name" value="PG_binding_1"/>
    <property type="match status" value="1"/>
</dbReference>
<proteinExistence type="inferred from homology"/>
<dbReference type="SUPFAM" id="SSF141523">
    <property type="entry name" value="L,D-transpeptidase catalytic domain-like"/>
    <property type="match status" value="1"/>
</dbReference>
<dbReference type="PANTHER" id="PTHR41533">
    <property type="entry name" value="L,D-TRANSPEPTIDASE HI_1667-RELATED"/>
    <property type="match status" value="1"/>
</dbReference>
<dbReference type="InterPro" id="IPR036365">
    <property type="entry name" value="PGBD-like_sf"/>
</dbReference>
<organism evidence="9 10">
    <name type="scientific">Rhodovibrio sodomensis</name>
    <dbReference type="NCBI Taxonomy" id="1088"/>
    <lineage>
        <taxon>Bacteria</taxon>
        <taxon>Pseudomonadati</taxon>
        <taxon>Pseudomonadota</taxon>
        <taxon>Alphaproteobacteria</taxon>
        <taxon>Rhodospirillales</taxon>
        <taxon>Rhodovibrionaceae</taxon>
        <taxon>Rhodovibrio</taxon>
    </lineage>
</organism>